<comment type="caution">
    <text evidence="1">The sequence shown here is derived from an EMBL/GenBank/DDBJ whole genome shotgun (WGS) entry which is preliminary data.</text>
</comment>
<evidence type="ECO:0000313" key="2">
    <source>
        <dbReference type="Proteomes" id="UP000291117"/>
    </source>
</evidence>
<gene>
    <name evidence="1" type="ORF">EZ444_06520</name>
</gene>
<dbReference type="Gene3D" id="3.90.550.10">
    <property type="entry name" value="Spore Coat Polysaccharide Biosynthesis Protein SpsA, Chain A"/>
    <property type="match status" value="1"/>
</dbReference>
<evidence type="ECO:0000313" key="1">
    <source>
        <dbReference type="EMBL" id="TCC97567.1"/>
    </source>
</evidence>
<dbReference type="InterPro" id="IPR029044">
    <property type="entry name" value="Nucleotide-diphossugar_trans"/>
</dbReference>
<name>A0A4R0ND03_9SPHI</name>
<dbReference type="RefSeq" id="WP_131607927.1">
    <property type="nucleotide sequence ID" value="NZ_SJSM01000003.1"/>
</dbReference>
<organism evidence="1 2">
    <name type="scientific">Pedobacter hiemivivus</name>
    <dbReference type="NCBI Taxonomy" id="2530454"/>
    <lineage>
        <taxon>Bacteria</taxon>
        <taxon>Pseudomonadati</taxon>
        <taxon>Bacteroidota</taxon>
        <taxon>Sphingobacteriia</taxon>
        <taxon>Sphingobacteriales</taxon>
        <taxon>Sphingobacteriaceae</taxon>
        <taxon>Pedobacter</taxon>
    </lineage>
</organism>
<dbReference type="EMBL" id="SJSM01000003">
    <property type="protein sequence ID" value="TCC97567.1"/>
    <property type="molecule type" value="Genomic_DNA"/>
</dbReference>
<reference evidence="1 2" key="1">
    <citation type="submission" date="2019-02" db="EMBL/GenBank/DDBJ databases">
        <title>Pedobacter sp. RP-3-8 sp. nov., isolated from Arctic soil.</title>
        <authorList>
            <person name="Dahal R.H."/>
        </authorList>
    </citation>
    <scope>NUCLEOTIDE SEQUENCE [LARGE SCALE GENOMIC DNA]</scope>
    <source>
        <strain evidence="1 2">RP-3-8</strain>
    </source>
</reference>
<proteinExistence type="predicted"/>
<dbReference type="AlphaFoldDB" id="A0A4R0ND03"/>
<dbReference type="SUPFAM" id="SSF53448">
    <property type="entry name" value="Nucleotide-diphospho-sugar transferases"/>
    <property type="match status" value="1"/>
</dbReference>
<accession>A0A4R0ND03</accession>
<keyword evidence="2" id="KW-1185">Reference proteome</keyword>
<dbReference type="Proteomes" id="UP000291117">
    <property type="component" value="Unassembled WGS sequence"/>
</dbReference>
<dbReference type="OrthoDB" id="7851643at2"/>
<sequence>MKNDIESTKLFAEDSYPFEFSICTLVTKKTEYQEMLNSFYEKGFKPGLCEFLYIDNTETCTLDAYKGLNKFLQEAKGKYIILCHQDIIIHDHDIQHLLLNIDDIEKADKDWAILGNAGGVNLKWIATNITQVCGNRITEDRLPLRTKTVDENFIVVKKSANLALSRNLSGFHLYGTDLCLIADILGFNAYVIDFNLTHKSNGNADKSFYDLKKALLKKYKYALRGRFMSTTITRFYVSGNWFTLYLYNMQPIKFIVRQYLKIFKRKKRYVLKTEHNNA</sequence>
<protein>
    <recommendedName>
        <fullName evidence="3">Acyl esterase</fullName>
    </recommendedName>
</protein>
<evidence type="ECO:0008006" key="3">
    <source>
        <dbReference type="Google" id="ProtNLM"/>
    </source>
</evidence>